<dbReference type="InterPro" id="IPR013103">
    <property type="entry name" value="RVT_2"/>
</dbReference>
<accession>A0AAP0BGT8</accession>
<reference evidence="3 4" key="1">
    <citation type="journal article" date="2022" name="Nat. Plants">
        <title>Genomes of leafy and leafless Platanthera orchids illuminate the evolution of mycoheterotrophy.</title>
        <authorList>
            <person name="Li M.H."/>
            <person name="Liu K.W."/>
            <person name="Li Z."/>
            <person name="Lu H.C."/>
            <person name="Ye Q.L."/>
            <person name="Zhang D."/>
            <person name="Wang J.Y."/>
            <person name="Li Y.F."/>
            <person name="Zhong Z.M."/>
            <person name="Liu X."/>
            <person name="Yu X."/>
            <person name="Liu D.K."/>
            <person name="Tu X.D."/>
            <person name="Liu B."/>
            <person name="Hao Y."/>
            <person name="Liao X.Y."/>
            <person name="Jiang Y.T."/>
            <person name="Sun W.H."/>
            <person name="Chen J."/>
            <person name="Chen Y.Q."/>
            <person name="Ai Y."/>
            <person name="Zhai J.W."/>
            <person name="Wu S.S."/>
            <person name="Zhou Z."/>
            <person name="Hsiao Y.Y."/>
            <person name="Wu W.L."/>
            <person name="Chen Y.Y."/>
            <person name="Lin Y.F."/>
            <person name="Hsu J.L."/>
            <person name="Li C.Y."/>
            <person name="Wang Z.W."/>
            <person name="Zhao X."/>
            <person name="Zhong W.Y."/>
            <person name="Ma X.K."/>
            <person name="Ma L."/>
            <person name="Huang J."/>
            <person name="Chen G.Z."/>
            <person name="Huang M.Z."/>
            <person name="Huang L."/>
            <person name="Peng D.H."/>
            <person name="Luo Y.B."/>
            <person name="Zou S.Q."/>
            <person name="Chen S.P."/>
            <person name="Lan S."/>
            <person name="Tsai W.C."/>
            <person name="Van de Peer Y."/>
            <person name="Liu Z.J."/>
        </authorList>
    </citation>
    <scope>NUCLEOTIDE SEQUENCE [LARGE SCALE GENOMIC DNA]</scope>
    <source>
        <strain evidence="3">Lor287</strain>
    </source>
</reference>
<protein>
    <recommendedName>
        <fullName evidence="2">Reverse transcriptase Ty1/copia-type domain-containing protein</fullName>
    </recommendedName>
</protein>
<dbReference type="GO" id="GO:0003676">
    <property type="term" value="F:nucleic acid binding"/>
    <property type="evidence" value="ECO:0007669"/>
    <property type="project" value="InterPro"/>
</dbReference>
<keyword evidence="4" id="KW-1185">Reference proteome</keyword>
<dbReference type="PANTHER" id="PTHR11439:SF463">
    <property type="entry name" value="REVERSE TRANSCRIPTASE TY1_COPIA-TYPE DOMAIN-CONTAINING PROTEIN"/>
    <property type="match status" value="1"/>
</dbReference>
<evidence type="ECO:0000313" key="3">
    <source>
        <dbReference type="EMBL" id="KAK8938673.1"/>
    </source>
</evidence>
<feature type="region of interest" description="Disordered" evidence="1">
    <location>
        <begin position="222"/>
        <end position="244"/>
    </location>
</feature>
<feature type="domain" description="Reverse transcriptase Ty1/copia-type" evidence="2">
    <location>
        <begin position="2"/>
        <end position="64"/>
    </location>
</feature>
<dbReference type="AlphaFoldDB" id="A0AAP0BGT8"/>
<dbReference type="CDD" id="cd09272">
    <property type="entry name" value="RNase_HI_RT_Ty1"/>
    <property type="match status" value="1"/>
</dbReference>
<evidence type="ECO:0000256" key="1">
    <source>
        <dbReference type="SAM" id="MobiDB-lite"/>
    </source>
</evidence>
<dbReference type="SUPFAM" id="SSF56672">
    <property type="entry name" value="DNA/RNA polymerases"/>
    <property type="match status" value="1"/>
</dbReference>
<dbReference type="EMBL" id="JBBWWQ010000009">
    <property type="protein sequence ID" value="KAK8938673.1"/>
    <property type="molecule type" value="Genomic_DNA"/>
</dbReference>
<dbReference type="PANTHER" id="PTHR11439">
    <property type="entry name" value="GAG-POL-RELATED RETROTRANSPOSON"/>
    <property type="match status" value="1"/>
</dbReference>
<dbReference type="Gene3D" id="3.30.420.10">
    <property type="entry name" value="Ribonuclease H-like superfamily/Ribonuclease H"/>
    <property type="match status" value="1"/>
</dbReference>
<organism evidence="3 4">
    <name type="scientific">Platanthera zijinensis</name>
    <dbReference type="NCBI Taxonomy" id="2320716"/>
    <lineage>
        <taxon>Eukaryota</taxon>
        <taxon>Viridiplantae</taxon>
        <taxon>Streptophyta</taxon>
        <taxon>Embryophyta</taxon>
        <taxon>Tracheophyta</taxon>
        <taxon>Spermatophyta</taxon>
        <taxon>Magnoliopsida</taxon>
        <taxon>Liliopsida</taxon>
        <taxon>Asparagales</taxon>
        <taxon>Orchidaceae</taxon>
        <taxon>Orchidoideae</taxon>
        <taxon>Orchideae</taxon>
        <taxon>Orchidinae</taxon>
        <taxon>Platanthera</taxon>
    </lineage>
</organism>
<sequence>MNTIRILFSCAVNRGWDLLQFDIKNAFLNGDLEEEVYMDTPPGLVIKGPEKKVCRVLKALYGLNSLREHGSDGSTRSCLNLDTFKAKLITLSSSKGRVEVFTDADWAGSQDDRKSTTGYCTFVGGNLVSWKSKKQNVVARSSAEAEYRAMAQGVCEGLWLKAILRDIGLQVDNPITIYCDNKAAISIAHNPVQHDRTNMWKLIDTSSGITLTREISALRLQQKTHSDTPIMSKGAKKAHESANL</sequence>
<name>A0AAP0BGT8_9ASPA</name>
<evidence type="ECO:0000313" key="4">
    <source>
        <dbReference type="Proteomes" id="UP001418222"/>
    </source>
</evidence>
<dbReference type="Proteomes" id="UP001418222">
    <property type="component" value="Unassembled WGS sequence"/>
</dbReference>
<comment type="caution">
    <text evidence="3">The sequence shown here is derived from an EMBL/GenBank/DDBJ whole genome shotgun (WGS) entry which is preliminary data.</text>
</comment>
<proteinExistence type="predicted"/>
<gene>
    <name evidence="3" type="ORF">KSP39_PZI011285</name>
</gene>
<dbReference type="InterPro" id="IPR043502">
    <property type="entry name" value="DNA/RNA_pol_sf"/>
</dbReference>
<dbReference type="InterPro" id="IPR036397">
    <property type="entry name" value="RNaseH_sf"/>
</dbReference>
<dbReference type="Pfam" id="PF07727">
    <property type="entry name" value="RVT_2"/>
    <property type="match status" value="1"/>
</dbReference>
<evidence type="ECO:0000259" key="2">
    <source>
        <dbReference type="Pfam" id="PF07727"/>
    </source>
</evidence>